<name>A0A1F5X1X2_9BACT</name>
<dbReference type="Pfam" id="PF13521">
    <property type="entry name" value="AAA_28"/>
    <property type="match status" value="1"/>
</dbReference>
<protein>
    <recommendedName>
        <fullName evidence="1">NadR/Ttd14 AAA domain-containing protein</fullName>
    </recommendedName>
</protein>
<comment type="caution">
    <text evidence="2">The sequence shown here is derived from an EMBL/GenBank/DDBJ whole genome shotgun (WGS) entry which is preliminary data.</text>
</comment>
<dbReference type="AlphaFoldDB" id="A0A1F5X1X2"/>
<dbReference type="PANTHER" id="PTHR34932:SF1">
    <property type="entry name" value="TRPL TRANSLOCATION DEFECT PROTEIN 14"/>
    <property type="match status" value="1"/>
</dbReference>
<sequence>MENKIHEIALTGGPCSGKTTGIKKMQKKFTKDGYKVFIGREIATDVILGGVGDMAELAKKDMKQFIEVQRRILWENLDQRKNVLERAKIFRNEKCLVLYDSTAMDGKAYMLPGAYERILKQERLTYFDVRDCFHGGVYLVTAAEGAEKFYTLKNNKARYESTLKAAREMDRKRRNVWLGHPHFRIIDNSTGFKKKMKRLYNTINSFLGNIEIERRFLLGSPPDFSHPALAEAVKIPIVQDYLLSDGATERVQERRYGSFSVYYRTKKIKIAGSESAQQEFEEIIPEEEYRRLKERKDPKARTVFKNRYHFIYKFQHFELDQILSPRRIWKLEIELLKEDDKISRPPFLDFKDEITGKAKYSNYGIARGL</sequence>
<evidence type="ECO:0000313" key="3">
    <source>
        <dbReference type="Proteomes" id="UP000178114"/>
    </source>
</evidence>
<dbReference type="Gene3D" id="3.40.50.300">
    <property type="entry name" value="P-loop containing nucleotide triphosphate hydrolases"/>
    <property type="match status" value="1"/>
</dbReference>
<evidence type="ECO:0000313" key="2">
    <source>
        <dbReference type="EMBL" id="OGF81895.1"/>
    </source>
</evidence>
<proteinExistence type="predicted"/>
<reference evidence="2 3" key="1">
    <citation type="journal article" date="2016" name="Nat. Commun.">
        <title>Thousands of microbial genomes shed light on interconnected biogeochemical processes in an aquifer system.</title>
        <authorList>
            <person name="Anantharaman K."/>
            <person name="Brown C.T."/>
            <person name="Hug L.A."/>
            <person name="Sharon I."/>
            <person name="Castelle C.J."/>
            <person name="Probst A.J."/>
            <person name="Thomas B.C."/>
            <person name="Singh A."/>
            <person name="Wilkins M.J."/>
            <person name="Karaoz U."/>
            <person name="Brodie E.L."/>
            <person name="Williams K.H."/>
            <person name="Hubbard S.S."/>
            <person name="Banfield J.F."/>
        </authorList>
    </citation>
    <scope>NUCLEOTIDE SEQUENCE [LARGE SCALE GENOMIC DNA]</scope>
</reference>
<evidence type="ECO:0000259" key="1">
    <source>
        <dbReference type="Pfam" id="PF13521"/>
    </source>
</evidence>
<dbReference type="SUPFAM" id="SSF52540">
    <property type="entry name" value="P-loop containing nucleoside triphosphate hydrolases"/>
    <property type="match status" value="1"/>
</dbReference>
<dbReference type="SUPFAM" id="SSF55154">
    <property type="entry name" value="CYTH-like phosphatases"/>
    <property type="match status" value="1"/>
</dbReference>
<dbReference type="PANTHER" id="PTHR34932">
    <property type="entry name" value="TRPL TRANSLOCATION DEFECT PROTEIN 14"/>
    <property type="match status" value="1"/>
</dbReference>
<dbReference type="GO" id="GO:0005525">
    <property type="term" value="F:GTP binding"/>
    <property type="evidence" value="ECO:0007669"/>
    <property type="project" value="TreeGrafter"/>
</dbReference>
<dbReference type="Gene3D" id="2.40.320.10">
    <property type="entry name" value="Hypothetical Protein Pfu-838710-001"/>
    <property type="match status" value="1"/>
</dbReference>
<dbReference type="STRING" id="1798351.A2930_00260"/>
<gene>
    <name evidence="2" type="ORF">A2930_00260</name>
</gene>
<dbReference type="GO" id="GO:0035091">
    <property type="term" value="F:phosphatidylinositol binding"/>
    <property type="evidence" value="ECO:0007669"/>
    <property type="project" value="TreeGrafter"/>
</dbReference>
<organism evidence="2 3">
    <name type="scientific">Candidatus Giovannonibacteria bacterium RIFCSPLOWO2_01_FULL_45_34</name>
    <dbReference type="NCBI Taxonomy" id="1798351"/>
    <lineage>
        <taxon>Bacteria</taxon>
        <taxon>Candidatus Giovannoniibacteriota</taxon>
    </lineage>
</organism>
<dbReference type="InterPro" id="IPR033469">
    <property type="entry name" value="CYTH-like_dom_sf"/>
</dbReference>
<dbReference type="InterPro" id="IPR053227">
    <property type="entry name" value="TRPL-trafficking_regulator"/>
</dbReference>
<dbReference type="InterPro" id="IPR027417">
    <property type="entry name" value="P-loop_NTPase"/>
</dbReference>
<dbReference type="Proteomes" id="UP000178114">
    <property type="component" value="Unassembled WGS sequence"/>
</dbReference>
<dbReference type="GO" id="GO:0070300">
    <property type="term" value="F:phosphatidic acid binding"/>
    <property type="evidence" value="ECO:0007669"/>
    <property type="project" value="TreeGrafter"/>
</dbReference>
<dbReference type="EMBL" id="MFID01000002">
    <property type="protein sequence ID" value="OGF81895.1"/>
    <property type="molecule type" value="Genomic_DNA"/>
</dbReference>
<feature type="domain" description="NadR/Ttd14 AAA" evidence="1">
    <location>
        <begin position="8"/>
        <end position="193"/>
    </location>
</feature>
<accession>A0A1F5X1X2</accession>
<dbReference type="InterPro" id="IPR038727">
    <property type="entry name" value="NadR/Ttd14_AAA_dom"/>
</dbReference>